<reference evidence="2" key="1">
    <citation type="submission" date="2020-01" db="EMBL/GenBank/DDBJ databases">
        <authorList>
            <consortium name="DOE Joint Genome Institute"/>
            <person name="Haridas S."/>
            <person name="Albert R."/>
            <person name="Binder M."/>
            <person name="Bloem J."/>
            <person name="Labutti K."/>
            <person name="Salamov A."/>
            <person name="Andreopoulos B."/>
            <person name="Baker S.E."/>
            <person name="Barry K."/>
            <person name="Bills G."/>
            <person name="Bluhm B.H."/>
            <person name="Cannon C."/>
            <person name="Castanera R."/>
            <person name="Culley D.E."/>
            <person name="Daum C."/>
            <person name="Ezra D."/>
            <person name="Gonzalez J.B."/>
            <person name="Henrissat B."/>
            <person name="Kuo A."/>
            <person name="Liang C."/>
            <person name="Lipzen A."/>
            <person name="Lutzoni F."/>
            <person name="Magnuson J."/>
            <person name="Mondo S."/>
            <person name="Nolan M."/>
            <person name="Ohm R."/>
            <person name="Pangilinan J."/>
            <person name="Park H.-J."/>
            <person name="Ramirez L."/>
            <person name="Alfaro M."/>
            <person name="Sun H."/>
            <person name="Tritt A."/>
            <person name="Yoshinaga Y."/>
            <person name="Zwiers L.-H."/>
            <person name="Turgeon B.G."/>
            <person name="Goodwin S.B."/>
            <person name="Spatafora J.W."/>
            <person name="Crous P.W."/>
            <person name="Grigoriev I.V."/>
        </authorList>
    </citation>
    <scope>NUCLEOTIDE SEQUENCE</scope>
    <source>
        <strain evidence="2">CBS 342.82</strain>
    </source>
</reference>
<accession>A0A6J3M8E2</accession>
<evidence type="ECO:0000313" key="1">
    <source>
        <dbReference type="Proteomes" id="UP000504637"/>
    </source>
</evidence>
<reference evidence="2" key="3">
    <citation type="submission" date="2025-08" db="UniProtKB">
        <authorList>
            <consortium name="RefSeq"/>
        </authorList>
    </citation>
    <scope>IDENTIFICATION</scope>
    <source>
        <strain evidence="2">CBS 342.82</strain>
    </source>
</reference>
<dbReference type="AlphaFoldDB" id="A0A6J3M8E2"/>
<evidence type="ECO:0000313" key="2">
    <source>
        <dbReference type="RefSeq" id="XP_033461169.1"/>
    </source>
</evidence>
<protein>
    <submittedName>
        <fullName evidence="2">Uncharacterized protein</fullName>
    </submittedName>
</protein>
<proteinExistence type="predicted"/>
<gene>
    <name evidence="2" type="ORF">K489DRAFT_369057</name>
</gene>
<dbReference type="Proteomes" id="UP000504637">
    <property type="component" value="Unplaced"/>
</dbReference>
<keyword evidence="1" id="KW-1185">Reference proteome</keyword>
<organism evidence="2">
    <name type="scientific">Dissoconium aciculare CBS 342.82</name>
    <dbReference type="NCBI Taxonomy" id="1314786"/>
    <lineage>
        <taxon>Eukaryota</taxon>
        <taxon>Fungi</taxon>
        <taxon>Dikarya</taxon>
        <taxon>Ascomycota</taxon>
        <taxon>Pezizomycotina</taxon>
        <taxon>Dothideomycetes</taxon>
        <taxon>Dothideomycetidae</taxon>
        <taxon>Mycosphaerellales</taxon>
        <taxon>Dissoconiaceae</taxon>
        <taxon>Dissoconium</taxon>
    </lineage>
</organism>
<reference evidence="2" key="2">
    <citation type="submission" date="2020-04" db="EMBL/GenBank/DDBJ databases">
        <authorList>
            <consortium name="NCBI Genome Project"/>
        </authorList>
    </citation>
    <scope>NUCLEOTIDE SEQUENCE</scope>
    <source>
        <strain evidence="2">CBS 342.82</strain>
    </source>
</reference>
<dbReference type="RefSeq" id="XP_033461169.1">
    <property type="nucleotide sequence ID" value="XM_033603005.1"/>
</dbReference>
<name>A0A6J3M8E2_9PEZI</name>
<dbReference type="GeneID" id="54360805"/>
<sequence>MARYATGQGYLWAFADHVPTIQRDLSMKAFRATQVMMVECPASALRFIAMRHSTCRGKVLLDLLRASVPHSLRAAGVSELKPMSRSSGSSWHDTQVCLYAEQKDTMRMVTLDVGMGIWTPGVLSLVSAAPMPDFNYPVKLVVTACPFTEIAAFKPVRSNGAEHARAY</sequence>